<dbReference type="EMBL" id="DSDO01000393">
    <property type="protein sequence ID" value="HDR47190.1"/>
    <property type="molecule type" value="Genomic_DNA"/>
</dbReference>
<evidence type="ECO:0000256" key="5">
    <source>
        <dbReference type="ARBA" id="ARBA00023136"/>
    </source>
</evidence>
<evidence type="ECO:0000256" key="3">
    <source>
        <dbReference type="ARBA" id="ARBA00022448"/>
    </source>
</evidence>
<reference evidence="7" key="1">
    <citation type="journal article" date="2020" name="mSystems">
        <title>Genome- and Community-Level Interaction Insights into Carbon Utilization and Element Cycling Functions of Hydrothermarchaeota in Hydrothermal Sediment.</title>
        <authorList>
            <person name="Zhou Z."/>
            <person name="Liu Y."/>
            <person name="Xu W."/>
            <person name="Pan J."/>
            <person name="Luo Z.H."/>
            <person name="Li M."/>
        </authorList>
    </citation>
    <scope>NUCLEOTIDE SEQUENCE [LARGE SCALE GENOMIC DNA]</scope>
    <source>
        <strain evidence="7">SpSt-1220</strain>
    </source>
</reference>
<dbReference type="PANTHER" id="PTHR43166">
    <property type="entry name" value="AMINO ACID IMPORT ATP-BINDING PROTEIN"/>
    <property type="match status" value="1"/>
</dbReference>
<comment type="caution">
    <text evidence="7">The sequence shown here is derived from an EMBL/GenBank/DDBJ whole genome shotgun (WGS) entry which is preliminary data.</text>
</comment>
<dbReference type="SUPFAM" id="SSF52540">
    <property type="entry name" value="P-loop containing nucleoside triphosphate hydrolases"/>
    <property type="match status" value="1"/>
</dbReference>
<feature type="domain" description="ABC transporter" evidence="6">
    <location>
        <begin position="17"/>
        <end position="67"/>
    </location>
</feature>
<dbReference type="InterPro" id="IPR003439">
    <property type="entry name" value="ABC_transporter-like_ATP-bd"/>
</dbReference>
<feature type="non-terminal residue" evidence="7">
    <location>
        <position position="71"/>
    </location>
</feature>
<dbReference type="Proteomes" id="UP000886162">
    <property type="component" value="Unassembled WGS sequence"/>
</dbReference>
<keyword evidence="7" id="KW-0547">Nucleotide-binding</keyword>
<dbReference type="AlphaFoldDB" id="A0A831LSV1"/>
<evidence type="ECO:0000256" key="4">
    <source>
        <dbReference type="ARBA" id="ARBA00022475"/>
    </source>
</evidence>
<dbReference type="PANTHER" id="PTHR43166:SF9">
    <property type="entry name" value="GLUTAMATE_ASPARTATE IMPORT ATP-BINDING PROTEIN GLTL"/>
    <property type="match status" value="1"/>
</dbReference>
<dbReference type="Pfam" id="PF00005">
    <property type="entry name" value="ABC_tran"/>
    <property type="match status" value="1"/>
</dbReference>
<dbReference type="GO" id="GO:0016887">
    <property type="term" value="F:ATP hydrolysis activity"/>
    <property type="evidence" value="ECO:0007669"/>
    <property type="project" value="InterPro"/>
</dbReference>
<accession>A0A831LSV1</accession>
<organism evidence="7">
    <name type="scientific">Geoalkalibacter subterraneus</name>
    <dbReference type="NCBI Taxonomy" id="483547"/>
    <lineage>
        <taxon>Bacteria</taxon>
        <taxon>Pseudomonadati</taxon>
        <taxon>Thermodesulfobacteriota</taxon>
        <taxon>Desulfuromonadia</taxon>
        <taxon>Desulfuromonadales</taxon>
        <taxon>Geoalkalibacteraceae</taxon>
        <taxon>Geoalkalibacter</taxon>
    </lineage>
</organism>
<keyword evidence="4" id="KW-1003">Cell membrane</keyword>
<comment type="subcellular location">
    <subcellularLocation>
        <location evidence="1">Cell membrane</location>
        <topology evidence="1">Peripheral membrane protein</topology>
    </subcellularLocation>
</comment>
<proteinExistence type="inferred from homology"/>
<evidence type="ECO:0000256" key="2">
    <source>
        <dbReference type="ARBA" id="ARBA00005417"/>
    </source>
</evidence>
<dbReference type="GO" id="GO:0005886">
    <property type="term" value="C:plasma membrane"/>
    <property type="evidence" value="ECO:0007669"/>
    <property type="project" value="UniProtKB-SubCell"/>
</dbReference>
<dbReference type="InterPro" id="IPR027417">
    <property type="entry name" value="P-loop_NTPase"/>
</dbReference>
<evidence type="ECO:0000259" key="6">
    <source>
        <dbReference type="Pfam" id="PF00005"/>
    </source>
</evidence>
<comment type="similarity">
    <text evidence="2">Belongs to the ABC transporter superfamily.</text>
</comment>
<evidence type="ECO:0000313" key="7">
    <source>
        <dbReference type="EMBL" id="HDR47190.1"/>
    </source>
</evidence>
<dbReference type="GO" id="GO:0005524">
    <property type="term" value="F:ATP binding"/>
    <property type="evidence" value="ECO:0007669"/>
    <property type="project" value="UniProtKB-KW"/>
</dbReference>
<gene>
    <name evidence="7" type="ORF">ENN94_05750</name>
</gene>
<keyword evidence="7" id="KW-0067">ATP-binding</keyword>
<keyword evidence="3" id="KW-0813">Transport</keyword>
<keyword evidence="5" id="KW-0472">Membrane</keyword>
<dbReference type="InterPro" id="IPR050086">
    <property type="entry name" value="MetN_ABC_transporter-like"/>
</dbReference>
<dbReference type="Gene3D" id="3.40.50.300">
    <property type="entry name" value="P-loop containing nucleotide triphosphate hydrolases"/>
    <property type="match status" value="1"/>
</dbReference>
<name>A0A831LSV1_9BACT</name>
<evidence type="ECO:0000256" key="1">
    <source>
        <dbReference type="ARBA" id="ARBA00004202"/>
    </source>
</evidence>
<protein>
    <submittedName>
        <fullName evidence="7">Amino acid ABC transporter ATP-binding protein</fullName>
    </submittedName>
</protein>
<sequence>MIRLRDLRKRFGRTEVLHGIDLDVSAGEVLVLIGPSGSGKSTLLRCINQLETPSDGEVWVAGEQVNRGDLS</sequence>